<feature type="domain" description="Vps72/YL1 C-terminal" evidence="6">
    <location>
        <begin position="421"/>
        <end position="450"/>
    </location>
</feature>
<accession>A0ABS2XC25</accession>
<gene>
    <name evidence="7" type="primary">Vps72</name>
    <name evidence="7" type="ORF">GTO93_0013338</name>
</gene>
<dbReference type="Proteomes" id="UP001166093">
    <property type="component" value="Unassembled WGS sequence"/>
</dbReference>
<dbReference type="InterPro" id="IPR013272">
    <property type="entry name" value="Vps72/YL1_C"/>
</dbReference>
<evidence type="ECO:0000256" key="3">
    <source>
        <dbReference type="ARBA" id="ARBA00020000"/>
    </source>
</evidence>
<dbReference type="InterPro" id="IPR046757">
    <property type="entry name" value="YL1_N"/>
</dbReference>
<evidence type="ECO:0000256" key="1">
    <source>
        <dbReference type="ARBA" id="ARBA00002050"/>
    </source>
</evidence>
<evidence type="ECO:0000256" key="5">
    <source>
        <dbReference type="SAM" id="MobiDB-lite"/>
    </source>
</evidence>
<dbReference type="PANTHER" id="PTHR13275">
    <property type="entry name" value="YL-1 PROTEIN TRANSCRIPTION FACTOR-LIKE 1"/>
    <property type="match status" value="1"/>
</dbReference>
<keyword evidence="8" id="KW-1185">Reference proteome</keyword>
<feature type="non-terminal residue" evidence="7">
    <location>
        <position position="1"/>
    </location>
</feature>
<dbReference type="PANTHER" id="PTHR13275:SF4">
    <property type="entry name" value="VACUOLAR PROTEIN SORTING-ASSOCIATED PROTEIN 72 HOMOLOG"/>
    <property type="match status" value="1"/>
</dbReference>
<name>A0ABS2XC25_POLSP</name>
<evidence type="ECO:0000256" key="2">
    <source>
        <dbReference type="ARBA" id="ARBA00006832"/>
    </source>
</evidence>
<organism evidence="7 8">
    <name type="scientific">Polyodon spathula</name>
    <name type="common">North American paddlefish</name>
    <name type="synonym">Squalus spathula</name>
    <dbReference type="NCBI Taxonomy" id="7913"/>
    <lineage>
        <taxon>Eukaryota</taxon>
        <taxon>Metazoa</taxon>
        <taxon>Chordata</taxon>
        <taxon>Craniata</taxon>
        <taxon>Vertebrata</taxon>
        <taxon>Euteleostomi</taxon>
        <taxon>Actinopterygii</taxon>
        <taxon>Chondrostei</taxon>
        <taxon>Acipenseriformes</taxon>
        <taxon>Polyodontidae</taxon>
        <taxon>Polyodon</taxon>
    </lineage>
</organism>
<dbReference type="EMBL" id="JAAWVQ010013812">
    <property type="protein sequence ID" value="MBN3271793.1"/>
    <property type="molecule type" value="Genomic_DNA"/>
</dbReference>
<feature type="compositionally biased region" description="Acidic residues" evidence="5">
    <location>
        <begin position="177"/>
        <end position="201"/>
    </location>
</feature>
<dbReference type="Pfam" id="PF08265">
    <property type="entry name" value="YL1_C"/>
    <property type="match status" value="1"/>
</dbReference>
<feature type="region of interest" description="Disordered" evidence="5">
    <location>
        <begin position="366"/>
        <end position="392"/>
    </location>
</feature>
<evidence type="ECO:0000256" key="4">
    <source>
        <dbReference type="ARBA" id="ARBA00032814"/>
    </source>
</evidence>
<comment type="caution">
    <text evidence="7">The sequence shown here is derived from an EMBL/GenBank/DDBJ whole genome shotgun (WGS) entry which is preliminary data.</text>
</comment>
<evidence type="ECO:0000259" key="6">
    <source>
        <dbReference type="SMART" id="SM00993"/>
    </source>
</evidence>
<protein>
    <recommendedName>
        <fullName evidence="3">Vacuolar protein sorting-associated protein 72 homolog</fullName>
    </recommendedName>
    <alternativeName>
        <fullName evidence="4">Transcription factor-like 1</fullName>
    </alternativeName>
</protein>
<feature type="non-terminal residue" evidence="7">
    <location>
        <position position="492"/>
    </location>
</feature>
<dbReference type="Pfam" id="PF05764">
    <property type="entry name" value="YL1"/>
    <property type="match status" value="1"/>
</dbReference>
<sequence>MMGNVVLRGPCSKIKKYFPRTLSFQGQPIGVPECCVFTESVQCSTVQHDPSPGYRNGPLQFHETATRPIVWRKGHESSKQKQYSPDLPLTSLSQLKARRVNSASSTTAAAAAESLPIGPRLFYVSSEGGSTRSRAQRKTAGNLMSKLLDAEEDEFYKTTYGGFNEESGDDEFKSDQTESEDEVDSDFDIDEGAEPDSDQEESQPKRKRRVVTKAYKEPLKAAKPNPKTRKAWTQPGGPEKVKEEKRDPFELLGDVGENRKSVRQSTTEHTRLTYLRLQERQVQPRRRKGPHHDHQLTQEELLAEAKITAEINLRSLENYERLEADKKKQVHKKRRCDGPMVRFHSVLTPLVSETHLKEETVDVEGLDQDPQQQPPPHSAASQEPPQPPAGQCARTFITFSDEETFERFFPRPRAPRPPVREVCPVTHKPALYRDPITDIPYSTIRAFKIIREAYRKYVTAHGLPNNAAGGLGDPNSRGTRQKIIIKQRMSST</sequence>
<proteinExistence type="inferred from homology"/>
<evidence type="ECO:0000313" key="8">
    <source>
        <dbReference type="Proteomes" id="UP001166093"/>
    </source>
</evidence>
<reference evidence="7" key="1">
    <citation type="journal article" date="2021" name="Cell">
        <title>Tracing the genetic footprints of vertebrate landing in non-teleost ray-finned fishes.</title>
        <authorList>
            <person name="Bi X."/>
            <person name="Wang K."/>
            <person name="Yang L."/>
            <person name="Pan H."/>
            <person name="Jiang H."/>
            <person name="Wei Q."/>
            <person name="Fang M."/>
            <person name="Yu H."/>
            <person name="Zhu C."/>
            <person name="Cai Y."/>
            <person name="He Y."/>
            <person name="Gan X."/>
            <person name="Zeng H."/>
            <person name="Yu D."/>
            <person name="Zhu Y."/>
            <person name="Jiang H."/>
            <person name="Qiu Q."/>
            <person name="Yang H."/>
            <person name="Zhang Y.E."/>
            <person name="Wang W."/>
            <person name="Zhu M."/>
            <person name="He S."/>
            <person name="Zhang G."/>
        </authorList>
    </citation>
    <scope>NUCLEOTIDE SEQUENCE</scope>
    <source>
        <strain evidence="7">Pddl_001</strain>
    </source>
</reference>
<evidence type="ECO:0000313" key="7">
    <source>
        <dbReference type="EMBL" id="MBN3271793.1"/>
    </source>
</evidence>
<comment type="similarity">
    <text evidence="2">Belongs to the VPS72/YL1 family.</text>
</comment>
<dbReference type="SMART" id="SM00993">
    <property type="entry name" value="YL1_C"/>
    <property type="match status" value="1"/>
</dbReference>
<feature type="region of interest" description="Disordered" evidence="5">
    <location>
        <begin position="160"/>
        <end position="247"/>
    </location>
</feature>
<comment type="function">
    <text evidence="1">Deposition-and-exchange histone chaperone specific for H2AZ1, specifically chaperones H2AZ1 and deposits it into nucleosomes. As component of the SRCAP complex, mediates the ATP-dependent exchange of histone H2AZ1/H2B dimers for nucleosomal H2A/H2B, leading to transcriptional regulation of selected genes by chromatin remodeling.</text>
</comment>